<keyword evidence="1" id="KW-0175">Coiled coil</keyword>
<protein>
    <submittedName>
        <fullName evidence="2">SurA N-terminal domain-containing protein</fullName>
    </submittedName>
</protein>
<accession>A0A239E9B9</accession>
<proteinExistence type="predicted"/>
<dbReference type="Pfam" id="PF13624">
    <property type="entry name" value="SurA_N_3"/>
    <property type="match status" value="1"/>
</dbReference>
<sequence length="235" mass="26530">MFSKINLFFIVVGLVGILVMGCTSGDGGLTNNLGELGDKVATVNGVDIGIEVFQDSVERMLLNYEQQGFDLEEEGEAFLEQIQQQAINSLVQEEVLLQSAGQKGYEAPEEMVEEEFAQVKGQFQTEEEFQAALEASGFTENEFKTALANDIKITQFIDGEIEEVLVEEDEVKEMYEQYKESLETQLEETEEAQEIPTFEEVKNQLEAEIKQGKEQEQVGQIVERLMENSEIEIFI</sequence>
<evidence type="ECO:0000313" key="3">
    <source>
        <dbReference type="Proteomes" id="UP000198304"/>
    </source>
</evidence>
<reference evidence="3" key="1">
    <citation type="submission" date="2017-06" db="EMBL/GenBank/DDBJ databases">
        <authorList>
            <person name="Varghese N."/>
            <person name="Submissions S."/>
        </authorList>
    </citation>
    <scope>NUCLEOTIDE SEQUENCE [LARGE SCALE GENOMIC DNA]</scope>
    <source>
        <strain evidence="3">SCA</strain>
    </source>
</reference>
<dbReference type="PANTHER" id="PTHR47245:SF2">
    <property type="entry name" value="PEPTIDYL-PROLYL CIS-TRANS ISOMERASE HP_0175-RELATED"/>
    <property type="match status" value="1"/>
</dbReference>
<dbReference type="Proteomes" id="UP000198304">
    <property type="component" value="Unassembled WGS sequence"/>
</dbReference>
<dbReference type="OrthoDB" id="4775280at2"/>
<dbReference type="PANTHER" id="PTHR47245">
    <property type="entry name" value="PEPTIDYLPROLYL ISOMERASE"/>
    <property type="match status" value="1"/>
</dbReference>
<dbReference type="PROSITE" id="PS51257">
    <property type="entry name" value="PROKAR_LIPOPROTEIN"/>
    <property type="match status" value="1"/>
</dbReference>
<evidence type="ECO:0000256" key="1">
    <source>
        <dbReference type="SAM" id="Coils"/>
    </source>
</evidence>
<dbReference type="InterPro" id="IPR027304">
    <property type="entry name" value="Trigger_fact/SurA_dom_sf"/>
</dbReference>
<dbReference type="Gene3D" id="1.10.4030.10">
    <property type="entry name" value="Porin chaperone SurA, peptide-binding domain"/>
    <property type="match status" value="1"/>
</dbReference>
<keyword evidence="3" id="KW-1185">Reference proteome</keyword>
<dbReference type="InterPro" id="IPR050245">
    <property type="entry name" value="PrsA_foldase"/>
</dbReference>
<dbReference type="RefSeq" id="WP_089282994.1">
    <property type="nucleotide sequence ID" value="NZ_FZOJ01000009.1"/>
</dbReference>
<dbReference type="AlphaFoldDB" id="A0A239E9B9"/>
<name>A0A239E9B9_9FIRM</name>
<feature type="coiled-coil region" evidence="1">
    <location>
        <begin position="161"/>
        <end position="215"/>
    </location>
</feature>
<organism evidence="2 3">
    <name type="scientific">Anaerovirgula multivorans</name>
    <dbReference type="NCBI Taxonomy" id="312168"/>
    <lineage>
        <taxon>Bacteria</taxon>
        <taxon>Bacillati</taxon>
        <taxon>Bacillota</taxon>
        <taxon>Clostridia</taxon>
        <taxon>Peptostreptococcales</taxon>
        <taxon>Natronincolaceae</taxon>
        <taxon>Anaerovirgula</taxon>
    </lineage>
</organism>
<dbReference type="EMBL" id="FZOJ01000009">
    <property type="protein sequence ID" value="SNS41216.1"/>
    <property type="molecule type" value="Genomic_DNA"/>
</dbReference>
<evidence type="ECO:0000313" key="2">
    <source>
        <dbReference type="EMBL" id="SNS41216.1"/>
    </source>
</evidence>
<gene>
    <name evidence="2" type="ORF">SAMN05446037_1009134</name>
</gene>
<dbReference type="SUPFAM" id="SSF109998">
    <property type="entry name" value="Triger factor/SurA peptide-binding domain-like"/>
    <property type="match status" value="1"/>
</dbReference>